<dbReference type="InterPro" id="IPR039476">
    <property type="entry name" value="P2CMN_synthase_LarB"/>
</dbReference>
<dbReference type="RefSeq" id="WP_092056148.1">
    <property type="nucleotide sequence ID" value="NZ_FOQD01000021.1"/>
</dbReference>
<dbReference type="Gene3D" id="3.40.50.1970">
    <property type="match status" value="1"/>
</dbReference>
<dbReference type="STRING" id="1576369.SAMN05421753_12171"/>
<dbReference type="InterPro" id="IPR000031">
    <property type="entry name" value="PurE_dom"/>
</dbReference>
<evidence type="ECO:0000313" key="2">
    <source>
        <dbReference type="EMBL" id="SFJ47951.1"/>
    </source>
</evidence>
<evidence type="ECO:0000313" key="3">
    <source>
        <dbReference type="Proteomes" id="UP000199518"/>
    </source>
</evidence>
<dbReference type="Pfam" id="PF00731">
    <property type="entry name" value="AIRC"/>
    <property type="match status" value="1"/>
</dbReference>
<evidence type="ECO:0000259" key="1">
    <source>
        <dbReference type="SMART" id="SM01001"/>
    </source>
</evidence>
<feature type="domain" description="PurE" evidence="1">
    <location>
        <begin position="130"/>
        <end position="262"/>
    </location>
</feature>
<dbReference type="Proteomes" id="UP000199518">
    <property type="component" value="Unassembled WGS sequence"/>
</dbReference>
<keyword evidence="3" id="KW-1185">Reference proteome</keyword>
<gene>
    <name evidence="2" type="ORF">SAMN05421753_12171</name>
</gene>
<dbReference type="SMART" id="SM01001">
    <property type="entry name" value="AIRC"/>
    <property type="match status" value="1"/>
</dbReference>
<dbReference type="PANTHER" id="PTHR43064">
    <property type="entry name" value="PHOSPHORIBOSYLAMINOIMIDAZOLE CARBOXYLASE-RELATED"/>
    <property type="match status" value="1"/>
</dbReference>
<accession>A0A1I3RRP2</accession>
<reference evidence="3" key="1">
    <citation type="submission" date="2016-10" db="EMBL/GenBank/DDBJ databases">
        <authorList>
            <person name="Varghese N."/>
            <person name="Submissions S."/>
        </authorList>
    </citation>
    <scope>NUCLEOTIDE SEQUENCE [LARGE SCALE GENOMIC DNA]</scope>
    <source>
        <strain evidence="3">DSM 26348</strain>
    </source>
</reference>
<dbReference type="OrthoDB" id="9782511at2"/>
<dbReference type="GO" id="GO:0006189">
    <property type="term" value="P:'de novo' IMP biosynthetic process"/>
    <property type="evidence" value="ECO:0007669"/>
    <property type="project" value="InterPro"/>
</dbReference>
<sequence length="262" mass="27750">MSAESASPDLLLLLQRLVTGEQSLDEVYQAISRSRCDDRLGSVAVNPQGDVRLDLDRERRCGYPEVIYAPGKSVEALVQTFQRLLTERQNGLATRCSSEQISALQAQVPEAIVNTVARTVRWNRAEPESGKVAVVAAGTSDRPIAEEAVETLRWMNVSVDLVMDVGVAGPQRFLQEKHRLEGAGAVVVVAGMEGALPSVVAGWVACPVIAVPTSVGYGASFGGLTALLGMLNSCAANVAVVNIDAGFKGGYLAGMIARQTIQ</sequence>
<dbReference type="PANTHER" id="PTHR43064:SF1">
    <property type="entry name" value="SLL1489 PROTEIN"/>
    <property type="match status" value="1"/>
</dbReference>
<dbReference type="EMBL" id="FOQD01000021">
    <property type="protein sequence ID" value="SFJ47951.1"/>
    <property type="molecule type" value="Genomic_DNA"/>
</dbReference>
<organism evidence="2 3">
    <name type="scientific">Planctomicrobium piriforme</name>
    <dbReference type="NCBI Taxonomy" id="1576369"/>
    <lineage>
        <taxon>Bacteria</taxon>
        <taxon>Pseudomonadati</taxon>
        <taxon>Planctomycetota</taxon>
        <taxon>Planctomycetia</taxon>
        <taxon>Planctomycetales</taxon>
        <taxon>Planctomycetaceae</taxon>
        <taxon>Planctomicrobium</taxon>
    </lineage>
</organism>
<protein>
    <recommendedName>
        <fullName evidence="1">PurE domain-containing protein</fullName>
    </recommendedName>
</protein>
<dbReference type="SUPFAM" id="SSF52255">
    <property type="entry name" value="N5-CAIR mutase (phosphoribosylaminoimidazole carboxylase, PurE)"/>
    <property type="match status" value="1"/>
</dbReference>
<dbReference type="AlphaFoldDB" id="A0A1I3RRP2"/>
<proteinExistence type="predicted"/>
<dbReference type="NCBIfam" id="NF033503">
    <property type="entry name" value="LarB"/>
    <property type="match status" value="1"/>
</dbReference>
<name>A0A1I3RRP2_9PLAN</name>
<dbReference type="GO" id="GO:0016787">
    <property type="term" value="F:hydrolase activity"/>
    <property type="evidence" value="ECO:0007669"/>
    <property type="project" value="InterPro"/>
</dbReference>